<comment type="catalytic activity">
    <reaction evidence="6">
        <text>arsenic triglutathione + [thioredoxin]-dithiol + S-adenosyl-L-methionine + 2 H2O = methylarsonous acid + [thioredoxin]-disulfide + 3 glutathione + S-adenosyl-L-homocysteine + H(+)</text>
        <dbReference type="Rhea" id="RHEA:69460"/>
        <dbReference type="Rhea" id="RHEA-COMP:10698"/>
        <dbReference type="Rhea" id="RHEA-COMP:10700"/>
        <dbReference type="ChEBI" id="CHEBI:15377"/>
        <dbReference type="ChEBI" id="CHEBI:15378"/>
        <dbReference type="ChEBI" id="CHEBI:17826"/>
        <dbReference type="ChEBI" id="CHEBI:29950"/>
        <dbReference type="ChEBI" id="CHEBI:50058"/>
        <dbReference type="ChEBI" id="CHEBI:57856"/>
        <dbReference type="ChEBI" id="CHEBI:57925"/>
        <dbReference type="ChEBI" id="CHEBI:59789"/>
        <dbReference type="ChEBI" id="CHEBI:183640"/>
        <dbReference type="EC" id="2.1.1.137"/>
    </reaction>
</comment>
<dbReference type="CDD" id="cd02440">
    <property type="entry name" value="AdoMet_MTases"/>
    <property type="match status" value="1"/>
</dbReference>
<dbReference type="Gene3D" id="3.40.50.150">
    <property type="entry name" value="Vaccinia Virus protein VP39"/>
    <property type="match status" value="1"/>
</dbReference>
<evidence type="ECO:0000313" key="10">
    <source>
        <dbReference type="EMBL" id="MBD9358325.1"/>
    </source>
</evidence>
<keyword evidence="10" id="KW-0489">Methyltransferase</keyword>
<evidence type="ECO:0000256" key="6">
    <source>
        <dbReference type="ARBA" id="ARBA00047941"/>
    </source>
</evidence>
<dbReference type="PANTHER" id="PTHR43675:SF8">
    <property type="entry name" value="ARSENITE METHYLTRANSFERASE"/>
    <property type="match status" value="1"/>
</dbReference>
<dbReference type="GO" id="GO:0008168">
    <property type="term" value="F:methyltransferase activity"/>
    <property type="evidence" value="ECO:0007669"/>
    <property type="project" value="UniProtKB-KW"/>
</dbReference>
<gene>
    <name evidence="10" type="ORF">IE877_21020</name>
</gene>
<evidence type="ECO:0000256" key="5">
    <source>
        <dbReference type="ARBA" id="ARBA00034545"/>
    </source>
</evidence>
<sequence length="347" mass="38057">MNTSIEISESVRHYYGEVLQASSDLKTSACCSIDAMPAYLKTLLAGLHPEVLERFYGCGSPLPPALQGKTVLDLGCGSGRDCYLLSTLVGPSGRVIGVDMTPEQLDVAQRHRDWHAERFGYANVEFLYGHIENLAAVGIADNSIDAVVSNCVINLSPEKPKVLAEIFRVLKPGGELYFSDVFADRRIPVELRQDPVLLGECLGGALYWEDFRRILQDLGCPDVRVVKQNPISLDDPEVAAKIGMVNFKSVTVRTFKLELEDRCEDYGQVACYLGTITEHPHAFALDDHHFFETGRPLRVCGNTADMLAATRYAAHFQVLGDQSRHFGLFDCAPGPQGESAKADGACC</sequence>
<evidence type="ECO:0000259" key="9">
    <source>
        <dbReference type="Pfam" id="PF13847"/>
    </source>
</evidence>
<evidence type="ECO:0000313" key="11">
    <source>
        <dbReference type="Proteomes" id="UP000652176"/>
    </source>
</evidence>
<organism evidence="10 11">
    <name type="scientific">Methylomonas albis</name>
    <dbReference type="NCBI Taxonomy" id="1854563"/>
    <lineage>
        <taxon>Bacteria</taxon>
        <taxon>Pseudomonadati</taxon>
        <taxon>Pseudomonadota</taxon>
        <taxon>Gammaproteobacteria</taxon>
        <taxon>Methylococcales</taxon>
        <taxon>Methylococcaceae</taxon>
        <taxon>Methylomonas</taxon>
    </lineage>
</organism>
<comment type="caution">
    <text evidence="10">The sequence shown here is derived from an EMBL/GenBank/DDBJ whole genome shotgun (WGS) entry which is preliminary data.</text>
</comment>
<evidence type="ECO:0000256" key="4">
    <source>
        <dbReference type="ARBA" id="ARBA00034521"/>
    </source>
</evidence>
<evidence type="ECO:0000256" key="2">
    <source>
        <dbReference type="ARBA" id="ARBA00022691"/>
    </source>
</evidence>
<dbReference type="GO" id="GO:0032259">
    <property type="term" value="P:methylation"/>
    <property type="evidence" value="ECO:0007669"/>
    <property type="project" value="UniProtKB-KW"/>
</dbReference>
<dbReference type="EC" id="2.1.1.137" evidence="4"/>
<dbReference type="Pfam" id="PF13847">
    <property type="entry name" value="Methyltransf_31"/>
    <property type="match status" value="1"/>
</dbReference>
<dbReference type="InterPro" id="IPR026669">
    <property type="entry name" value="Arsenite_MeTrfase-like"/>
</dbReference>
<evidence type="ECO:0000256" key="3">
    <source>
        <dbReference type="ARBA" id="ARBA00034487"/>
    </source>
</evidence>
<dbReference type="InterPro" id="IPR029063">
    <property type="entry name" value="SAM-dependent_MTases_sf"/>
</dbReference>
<feature type="domain" description="Methyltransferase" evidence="9">
    <location>
        <begin position="68"/>
        <end position="217"/>
    </location>
</feature>
<dbReference type="SUPFAM" id="SSF53335">
    <property type="entry name" value="S-adenosyl-L-methionine-dependent methyltransferases"/>
    <property type="match status" value="1"/>
</dbReference>
<keyword evidence="1" id="KW-0808">Transferase</keyword>
<keyword evidence="11" id="KW-1185">Reference proteome</keyword>
<reference evidence="10 11" key="1">
    <citation type="submission" date="2020-09" db="EMBL/GenBank/DDBJ databases">
        <title>Methylomonas albis sp. nov. and Methylomonas fluvii sp. nov.: Two cold-adapted methanotrophs from the River Elbe and an amended description of Methylovulum psychrotolerans strain Eb1.</title>
        <authorList>
            <person name="Bussmann I.K."/>
            <person name="Klings K.-W."/>
            <person name="Warnstedt J."/>
            <person name="Hoppert M."/>
            <person name="Saborowski A."/>
            <person name="Horn F."/>
            <person name="Liebner S."/>
        </authorList>
    </citation>
    <scope>NUCLEOTIDE SEQUENCE [LARGE SCALE GENOMIC DNA]</scope>
    <source>
        <strain evidence="10 11">EbA</strain>
    </source>
</reference>
<keyword evidence="2" id="KW-0949">S-adenosyl-L-methionine</keyword>
<comment type="catalytic activity">
    <reaction evidence="7">
        <text>arsenic triglutathione + 2 [thioredoxin]-dithiol + 2 S-adenosyl-L-methionine + H2O = dimethylarsinous acid + 2 [thioredoxin]-disulfide + 3 glutathione + 2 S-adenosyl-L-homocysteine + 2 H(+)</text>
        <dbReference type="Rhea" id="RHEA:69464"/>
        <dbReference type="Rhea" id="RHEA-COMP:10698"/>
        <dbReference type="Rhea" id="RHEA-COMP:10700"/>
        <dbReference type="ChEBI" id="CHEBI:15377"/>
        <dbReference type="ChEBI" id="CHEBI:15378"/>
        <dbReference type="ChEBI" id="CHEBI:23808"/>
        <dbReference type="ChEBI" id="CHEBI:29950"/>
        <dbReference type="ChEBI" id="CHEBI:50058"/>
        <dbReference type="ChEBI" id="CHEBI:57856"/>
        <dbReference type="ChEBI" id="CHEBI:57925"/>
        <dbReference type="ChEBI" id="CHEBI:59789"/>
        <dbReference type="ChEBI" id="CHEBI:183640"/>
        <dbReference type="EC" id="2.1.1.137"/>
    </reaction>
</comment>
<dbReference type="EMBL" id="JACXSS010000001">
    <property type="protein sequence ID" value="MBD9358325.1"/>
    <property type="molecule type" value="Genomic_DNA"/>
</dbReference>
<dbReference type="InterPro" id="IPR025714">
    <property type="entry name" value="Methyltranfer_dom"/>
</dbReference>
<evidence type="ECO:0000256" key="1">
    <source>
        <dbReference type="ARBA" id="ARBA00022679"/>
    </source>
</evidence>
<dbReference type="Gene3D" id="3.40.5.100">
    <property type="match status" value="1"/>
</dbReference>
<evidence type="ECO:0000256" key="7">
    <source>
        <dbReference type="ARBA" id="ARBA00047943"/>
    </source>
</evidence>
<dbReference type="PANTHER" id="PTHR43675">
    <property type="entry name" value="ARSENITE METHYLTRANSFERASE"/>
    <property type="match status" value="1"/>
</dbReference>
<name>A0ABR9D5B7_9GAMM</name>
<evidence type="ECO:0000256" key="8">
    <source>
        <dbReference type="ARBA" id="ARBA00048428"/>
    </source>
</evidence>
<dbReference type="Proteomes" id="UP000652176">
    <property type="component" value="Unassembled WGS sequence"/>
</dbReference>
<comment type="similarity">
    <text evidence="3">Belongs to the methyltransferase superfamily. Arsenite methyltransferase family.</text>
</comment>
<protein>
    <recommendedName>
        <fullName evidence="5">Arsenite methyltransferase</fullName>
        <ecNumber evidence="4">2.1.1.137</ecNumber>
    </recommendedName>
</protein>
<accession>A0ABR9D5B7</accession>
<comment type="catalytic activity">
    <reaction evidence="8">
        <text>arsenic triglutathione + 3 [thioredoxin]-dithiol + 3 S-adenosyl-L-methionine = trimethylarsine + 3 [thioredoxin]-disulfide + 3 glutathione + 3 S-adenosyl-L-homocysteine + 3 H(+)</text>
        <dbReference type="Rhea" id="RHEA:69432"/>
        <dbReference type="Rhea" id="RHEA-COMP:10698"/>
        <dbReference type="Rhea" id="RHEA-COMP:10700"/>
        <dbReference type="ChEBI" id="CHEBI:15378"/>
        <dbReference type="ChEBI" id="CHEBI:27130"/>
        <dbReference type="ChEBI" id="CHEBI:29950"/>
        <dbReference type="ChEBI" id="CHEBI:50058"/>
        <dbReference type="ChEBI" id="CHEBI:57856"/>
        <dbReference type="ChEBI" id="CHEBI:57925"/>
        <dbReference type="ChEBI" id="CHEBI:59789"/>
        <dbReference type="ChEBI" id="CHEBI:183640"/>
        <dbReference type="EC" id="2.1.1.137"/>
    </reaction>
</comment>
<proteinExistence type="inferred from homology"/>
<dbReference type="RefSeq" id="WP_192376544.1">
    <property type="nucleotide sequence ID" value="NZ_CAJHIV010000001.1"/>
</dbReference>